<feature type="region of interest" description="Disordered" evidence="1">
    <location>
        <begin position="64"/>
        <end position="89"/>
    </location>
</feature>
<dbReference type="EMBL" id="JAINUG010000129">
    <property type="protein sequence ID" value="KAJ8394114.1"/>
    <property type="molecule type" value="Genomic_DNA"/>
</dbReference>
<evidence type="ECO:0000256" key="1">
    <source>
        <dbReference type="SAM" id="MobiDB-lite"/>
    </source>
</evidence>
<gene>
    <name evidence="2" type="ORF">AAFF_G00049190</name>
</gene>
<proteinExistence type="predicted"/>
<name>A0AAD7S192_9TELE</name>
<sequence>MERGPLFVSQVHEIPKGSFQPDSAECQPSSAHAMSSWCSSLRNAYVDQDRRELPDFKFQVRVPRTESPQRGACKPGAPEDGADQRRGLPKKDAEIARKLAFSPATLPVFLPVVGLRHLPR</sequence>
<dbReference type="Proteomes" id="UP001221898">
    <property type="component" value="Unassembled WGS sequence"/>
</dbReference>
<keyword evidence="3" id="KW-1185">Reference proteome</keyword>
<evidence type="ECO:0000313" key="3">
    <source>
        <dbReference type="Proteomes" id="UP001221898"/>
    </source>
</evidence>
<accession>A0AAD7S192</accession>
<organism evidence="2 3">
    <name type="scientific">Aldrovandia affinis</name>
    <dbReference type="NCBI Taxonomy" id="143900"/>
    <lineage>
        <taxon>Eukaryota</taxon>
        <taxon>Metazoa</taxon>
        <taxon>Chordata</taxon>
        <taxon>Craniata</taxon>
        <taxon>Vertebrata</taxon>
        <taxon>Euteleostomi</taxon>
        <taxon>Actinopterygii</taxon>
        <taxon>Neopterygii</taxon>
        <taxon>Teleostei</taxon>
        <taxon>Notacanthiformes</taxon>
        <taxon>Halosauridae</taxon>
        <taxon>Aldrovandia</taxon>
    </lineage>
</organism>
<reference evidence="2" key="1">
    <citation type="journal article" date="2023" name="Science">
        <title>Genome structures resolve the early diversification of teleost fishes.</title>
        <authorList>
            <person name="Parey E."/>
            <person name="Louis A."/>
            <person name="Montfort J."/>
            <person name="Bouchez O."/>
            <person name="Roques C."/>
            <person name="Iampietro C."/>
            <person name="Lluch J."/>
            <person name="Castinel A."/>
            <person name="Donnadieu C."/>
            <person name="Desvignes T."/>
            <person name="Floi Bucao C."/>
            <person name="Jouanno E."/>
            <person name="Wen M."/>
            <person name="Mejri S."/>
            <person name="Dirks R."/>
            <person name="Jansen H."/>
            <person name="Henkel C."/>
            <person name="Chen W.J."/>
            <person name="Zahm M."/>
            <person name="Cabau C."/>
            <person name="Klopp C."/>
            <person name="Thompson A.W."/>
            <person name="Robinson-Rechavi M."/>
            <person name="Braasch I."/>
            <person name="Lecointre G."/>
            <person name="Bobe J."/>
            <person name="Postlethwait J.H."/>
            <person name="Berthelot C."/>
            <person name="Roest Crollius H."/>
            <person name="Guiguen Y."/>
        </authorList>
    </citation>
    <scope>NUCLEOTIDE SEQUENCE</scope>
    <source>
        <strain evidence="2">NC1722</strain>
    </source>
</reference>
<comment type="caution">
    <text evidence="2">The sequence shown here is derived from an EMBL/GenBank/DDBJ whole genome shotgun (WGS) entry which is preliminary data.</text>
</comment>
<dbReference type="AlphaFoldDB" id="A0AAD7S192"/>
<evidence type="ECO:0000313" key="2">
    <source>
        <dbReference type="EMBL" id="KAJ8394114.1"/>
    </source>
</evidence>
<protein>
    <submittedName>
        <fullName evidence="2">Uncharacterized protein</fullName>
    </submittedName>
</protein>